<evidence type="ECO:0000256" key="1">
    <source>
        <dbReference type="ARBA" id="ARBA00022833"/>
    </source>
</evidence>
<dbReference type="GO" id="GO:0042781">
    <property type="term" value="F:3'-tRNA processing endoribonuclease activity"/>
    <property type="evidence" value="ECO:0007669"/>
    <property type="project" value="TreeGrafter"/>
</dbReference>
<dbReference type="CDD" id="cd07716">
    <property type="entry name" value="RNaseZ_short-form-like_MBL-fold"/>
    <property type="match status" value="1"/>
</dbReference>
<dbReference type="InterPro" id="IPR036866">
    <property type="entry name" value="RibonucZ/Hydroxyglut_hydro"/>
</dbReference>
<dbReference type="InterPro" id="IPR001279">
    <property type="entry name" value="Metallo-B-lactamas"/>
</dbReference>
<name>A0A9X3WK60_9BACI</name>
<dbReference type="Pfam" id="PF00753">
    <property type="entry name" value="Lactamase_B"/>
    <property type="match status" value="1"/>
</dbReference>
<evidence type="ECO:0000313" key="3">
    <source>
        <dbReference type="EMBL" id="MDC3420123.1"/>
    </source>
</evidence>
<organism evidence="3 4">
    <name type="scientific">Aquibacillus koreensis</name>
    <dbReference type="NCBI Taxonomy" id="279446"/>
    <lineage>
        <taxon>Bacteria</taxon>
        <taxon>Bacillati</taxon>
        <taxon>Bacillota</taxon>
        <taxon>Bacilli</taxon>
        <taxon>Bacillales</taxon>
        <taxon>Bacillaceae</taxon>
        <taxon>Aquibacillus</taxon>
    </lineage>
</organism>
<feature type="domain" description="Metallo-beta-lactamase" evidence="2">
    <location>
        <begin position="18"/>
        <end position="210"/>
    </location>
</feature>
<dbReference type="EMBL" id="JAMQJZ010000004">
    <property type="protein sequence ID" value="MDC3420123.1"/>
    <property type="molecule type" value="Genomic_DNA"/>
</dbReference>
<dbReference type="Gene3D" id="3.60.15.10">
    <property type="entry name" value="Ribonuclease Z/Hydroxyacylglutathione hydrolase-like"/>
    <property type="match status" value="1"/>
</dbReference>
<keyword evidence="1" id="KW-0862">Zinc</keyword>
<comment type="caution">
    <text evidence="3">The sequence shown here is derived from an EMBL/GenBank/DDBJ whole genome shotgun (WGS) entry which is preliminary data.</text>
</comment>
<gene>
    <name evidence="3" type="ORF">NC661_07040</name>
</gene>
<dbReference type="SUPFAM" id="SSF56281">
    <property type="entry name" value="Metallo-hydrolase/oxidoreductase"/>
    <property type="match status" value="1"/>
</dbReference>
<protein>
    <submittedName>
        <fullName evidence="3">MBL fold metallo-hydrolase</fullName>
    </submittedName>
</protein>
<reference evidence="3" key="1">
    <citation type="submission" date="2022-06" db="EMBL/GenBank/DDBJ databases">
        <title>Aquibacillus sp. a new bacterium isolated from soil saline samples.</title>
        <authorList>
            <person name="Galisteo C."/>
            <person name="De La Haba R."/>
            <person name="Sanchez-Porro C."/>
            <person name="Ventosa A."/>
        </authorList>
    </citation>
    <scope>NUCLEOTIDE SEQUENCE</scope>
    <source>
        <strain evidence="3">JCM 12387</strain>
    </source>
</reference>
<evidence type="ECO:0000313" key="4">
    <source>
        <dbReference type="Proteomes" id="UP001145072"/>
    </source>
</evidence>
<keyword evidence="4" id="KW-1185">Reference proteome</keyword>
<dbReference type="RefSeq" id="WP_259868405.1">
    <property type="nucleotide sequence ID" value="NZ_JAMQJZ010000004.1"/>
</dbReference>
<accession>A0A9X3WK60</accession>
<sequence length="243" mass="27247">MKLTVIGYWGAYPEQESATSCYLLESNGFTCIVDCGSGALSRLQKYVNLMDIDAVVLSHYHNDHVADIGVLQYSWLVQNAIHQTEKVLPIYGHAEDQEKFNDLTHNYTKGMEYDPKNGLEIGPFRFKFQKTSHPAPCYAMRITNGEKTIVYTADTSYMSNLVSFSEGADLILAECSFYEHQDGGKAGHMNSKECGELARKANVPELILSHLPHFGELNQLVEEVENYYSGDVQLAKEGLTWGD</sequence>
<dbReference type="SMART" id="SM00849">
    <property type="entry name" value="Lactamase_B"/>
    <property type="match status" value="1"/>
</dbReference>
<evidence type="ECO:0000259" key="2">
    <source>
        <dbReference type="SMART" id="SM00849"/>
    </source>
</evidence>
<dbReference type="PANTHER" id="PTHR46018:SF4">
    <property type="entry name" value="METALLO-HYDROLASE YHFI-RELATED"/>
    <property type="match status" value="1"/>
</dbReference>
<proteinExistence type="predicted"/>
<dbReference type="Proteomes" id="UP001145072">
    <property type="component" value="Unassembled WGS sequence"/>
</dbReference>
<dbReference type="AlphaFoldDB" id="A0A9X3WK60"/>
<dbReference type="PANTHER" id="PTHR46018">
    <property type="entry name" value="ZINC PHOSPHODIESTERASE ELAC PROTEIN 1"/>
    <property type="match status" value="1"/>
</dbReference>